<organism evidence="1">
    <name type="scientific">Vitis vinifera</name>
    <name type="common">Grape</name>
    <dbReference type="NCBI Taxonomy" id="29760"/>
    <lineage>
        <taxon>Eukaryota</taxon>
        <taxon>Viridiplantae</taxon>
        <taxon>Streptophyta</taxon>
        <taxon>Embryophyta</taxon>
        <taxon>Tracheophyta</taxon>
        <taxon>Spermatophyta</taxon>
        <taxon>Magnoliopsida</taxon>
        <taxon>eudicotyledons</taxon>
        <taxon>Gunneridae</taxon>
        <taxon>Pentapetalae</taxon>
        <taxon>rosids</taxon>
        <taxon>Vitales</taxon>
        <taxon>Vitaceae</taxon>
        <taxon>Viteae</taxon>
        <taxon>Vitis</taxon>
    </lineage>
</organism>
<sequence>MIKKRGSLVEMIALWLPREWPRVGHRLWWFPQMESSPQLELWALMVQESRMSVICRNRALCVAVSVLNKCTMARNSMAYMVIEASDVGGAAGGTGDVVGGSIEVVLGIDGAVGASGIESAGSSSYCVCLAYAGTRDDGLGGAASGAE</sequence>
<accession>A5B1R7</accession>
<gene>
    <name evidence="1" type="ORF">VITISV_042884</name>
</gene>
<proteinExistence type="predicted"/>
<name>A5B1R7_VITVI</name>
<reference evidence="1" key="1">
    <citation type="journal article" date="2007" name="PLoS ONE">
        <title>The first genome sequence of an elite grapevine cultivar (Pinot noir Vitis vinifera L.): coping with a highly heterozygous genome.</title>
        <authorList>
            <person name="Velasco R."/>
            <person name="Zharkikh A."/>
            <person name="Troggio M."/>
            <person name="Cartwright D.A."/>
            <person name="Cestaro A."/>
            <person name="Pruss D."/>
            <person name="Pindo M."/>
            <person name="FitzGerald L.M."/>
            <person name="Vezzulli S."/>
            <person name="Reid J."/>
            <person name="Malacarne G."/>
            <person name="Iliev D."/>
            <person name="Coppola G."/>
            <person name="Wardell B."/>
            <person name="Micheletti D."/>
            <person name="Macalma T."/>
            <person name="Facci M."/>
            <person name="Mitchell J.T."/>
            <person name="Perazzolli M."/>
            <person name="Eldredge G."/>
            <person name="Gatto P."/>
            <person name="Oyzerski R."/>
            <person name="Moretto M."/>
            <person name="Gutin N."/>
            <person name="Stefanini M."/>
            <person name="Chen Y."/>
            <person name="Segala C."/>
            <person name="Davenport C."/>
            <person name="Dematte L."/>
            <person name="Mraz A."/>
            <person name="Battilana J."/>
            <person name="Stormo K."/>
            <person name="Costa F."/>
            <person name="Tao Q."/>
            <person name="Si-Ammour A."/>
            <person name="Harkins T."/>
            <person name="Lackey A."/>
            <person name="Perbost C."/>
            <person name="Taillon B."/>
            <person name="Stella A."/>
            <person name="Solovyev V."/>
            <person name="Fawcett J.A."/>
            <person name="Sterck L."/>
            <person name="Vandepoele K."/>
            <person name="Grando S.M."/>
            <person name="Toppo S."/>
            <person name="Moser C."/>
            <person name="Lanchbury J."/>
            <person name="Bogden R."/>
            <person name="Skolnick M."/>
            <person name="Sgaramella V."/>
            <person name="Bhatnagar S.K."/>
            <person name="Fontana P."/>
            <person name="Gutin A."/>
            <person name="Van de Peer Y."/>
            <person name="Salamini F."/>
            <person name="Viola R."/>
        </authorList>
    </citation>
    <scope>NUCLEOTIDE SEQUENCE</scope>
</reference>
<dbReference type="EMBL" id="AM443594">
    <property type="protein sequence ID" value="CAN60842.1"/>
    <property type="molecule type" value="Genomic_DNA"/>
</dbReference>
<evidence type="ECO:0000313" key="1">
    <source>
        <dbReference type="EMBL" id="CAN60842.1"/>
    </source>
</evidence>
<dbReference type="AlphaFoldDB" id="A5B1R7"/>
<protein>
    <submittedName>
        <fullName evidence="1">Uncharacterized protein</fullName>
    </submittedName>
</protein>